<feature type="binding site" description="in other chain" evidence="6">
    <location>
        <begin position="10"/>
        <end position="16"/>
    </location>
    <ligand>
        <name>substrate</name>
        <note>ligand shared between homodimeric partners</note>
    </ligand>
</feature>
<keyword evidence="4 6" id="KW-0326">Glycosidase</keyword>
<dbReference type="PANTHER" id="PTHR15364:SF0">
    <property type="entry name" value="2'-DEOXYNUCLEOSIDE 5'-PHOSPHATE N-HYDROLASE 1"/>
    <property type="match status" value="1"/>
</dbReference>
<comment type="similarity">
    <text evidence="6">Belongs to the 2'-deoxynucleoside 5'-phosphate N-hydrolase 1 family.</text>
</comment>
<feature type="binding site" description="in other chain" evidence="6">
    <location>
        <position position="87"/>
    </location>
    <ligand>
        <name>substrate</name>
        <note>ligand shared between homodimeric partners</note>
    </ligand>
</feature>
<evidence type="ECO:0000313" key="8">
    <source>
        <dbReference type="Proteomes" id="UP001159405"/>
    </source>
</evidence>
<organism evidence="7 8">
    <name type="scientific">Porites lobata</name>
    <dbReference type="NCBI Taxonomy" id="104759"/>
    <lineage>
        <taxon>Eukaryota</taxon>
        <taxon>Metazoa</taxon>
        <taxon>Cnidaria</taxon>
        <taxon>Anthozoa</taxon>
        <taxon>Hexacorallia</taxon>
        <taxon>Scleractinia</taxon>
        <taxon>Fungiina</taxon>
        <taxon>Poritidae</taxon>
        <taxon>Porites</taxon>
    </lineage>
</organism>
<comment type="catalytic activity">
    <reaction evidence="6">
        <text>a purine 2'-deoxyribonucleoside 5'-phosphate + H2O = a purine nucleobase + 2-deoxy-D-ribose 5-phosphate</text>
        <dbReference type="Rhea" id="RHEA:51132"/>
        <dbReference type="ChEBI" id="CHEBI:15377"/>
        <dbReference type="ChEBI" id="CHEBI:26386"/>
        <dbReference type="ChEBI" id="CHEBI:62877"/>
        <dbReference type="ChEBI" id="CHEBI:142198"/>
    </reaction>
</comment>
<proteinExistence type="inferred from homology"/>
<dbReference type="Pfam" id="PF05014">
    <property type="entry name" value="Nuc_deoxyrib_tr"/>
    <property type="match status" value="1"/>
</dbReference>
<reference evidence="7 8" key="1">
    <citation type="submission" date="2022-05" db="EMBL/GenBank/DDBJ databases">
        <authorList>
            <consortium name="Genoscope - CEA"/>
            <person name="William W."/>
        </authorList>
    </citation>
    <scope>NUCLEOTIDE SEQUENCE [LARGE SCALE GENOMIC DNA]</scope>
</reference>
<evidence type="ECO:0000256" key="2">
    <source>
        <dbReference type="ARBA" id="ARBA00022801"/>
    </source>
</evidence>
<comment type="subcellular location">
    <subcellularLocation>
        <location evidence="6">Cytoplasm</location>
    </subcellularLocation>
    <subcellularLocation>
        <location evidence="6">Nucleus</location>
    </subcellularLocation>
</comment>
<comment type="catalytic activity">
    <reaction evidence="5">
        <text>5-hydroxymethyl-dUMP + H2O = 5-hydroxymethyluracil + 2-deoxy-D-ribose 5-phosphate</text>
        <dbReference type="Rhea" id="RHEA:77099"/>
        <dbReference type="ChEBI" id="CHEBI:15377"/>
        <dbReference type="ChEBI" id="CHEBI:16964"/>
        <dbReference type="ChEBI" id="CHEBI:62877"/>
        <dbReference type="ChEBI" id="CHEBI:90409"/>
    </reaction>
    <physiologicalReaction direction="left-to-right" evidence="5">
        <dbReference type="Rhea" id="RHEA:77100"/>
    </physiologicalReaction>
</comment>
<comment type="subunit">
    <text evidence="1 6">Monomer and homodimer.</text>
</comment>
<evidence type="ECO:0000256" key="6">
    <source>
        <dbReference type="HAMAP-Rule" id="MF_03036"/>
    </source>
</evidence>
<keyword evidence="8" id="KW-1185">Reference proteome</keyword>
<accession>A0ABN8QV23</accession>
<dbReference type="HAMAP" id="MF_03036">
    <property type="entry name" value="Nuc_phosphate_hydrolase"/>
    <property type="match status" value="1"/>
</dbReference>
<evidence type="ECO:0000256" key="5">
    <source>
        <dbReference type="ARBA" id="ARBA00047460"/>
    </source>
</evidence>
<dbReference type="InterPro" id="IPR028607">
    <property type="entry name" value="DNPH1"/>
</dbReference>
<keyword evidence="6" id="KW-0963">Cytoplasm</keyword>
<evidence type="ECO:0000256" key="4">
    <source>
        <dbReference type="ARBA" id="ARBA00023295"/>
    </source>
</evidence>
<evidence type="ECO:0000256" key="1">
    <source>
        <dbReference type="ARBA" id="ARBA00011407"/>
    </source>
</evidence>
<keyword evidence="3 6" id="KW-0546">Nucleotide metabolism</keyword>
<dbReference type="InterPro" id="IPR051239">
    <property type="entry name" value="2'-dNMP_N-hydrolase"/>
</dbReference>
<dbReference type="PANTHER" id="PTHR15364">
    <property type="entry name" value="2'-DEOXYNUCLEOSIDE 5'-PHOSPHATE N-HYDROLASE 1"/>
    <property type="match status" value="1"/>
</dbReference>
<evidence type="ECO:0000256" key="3">
    <source>
        <dbReference type="ARBA" id="ARBA00023080"/>
    </source>
</evidence>
<keyword evidence="6" id="KW-0539">Nucleus</keyword>
<dbReference type="Proteomes" id="UP001159405">
    <property type="component" value="Unassembled WGS sequence"/>
</dbReference>
<sequence length="143" mass="16128">MSEPAKLLIYFCGSIRGGRDDAALYKRIIDQLKQYGEVLTEHIGDPNLMEKEKGSDKFIHDRDVAWLLKSDALVAEVTQPSLGVGYEIGRAIENKKKILCLFRPDSGKSLSAMIRGAIDDNVVVKDYKEEDIPHILEEFFKSL</sequence>
<feature type="binding site" description="in other chain" evidence="6">
    <location>
        <position position="25"/>
    </location>
    <ligand>
        <name>substrate</name>
        <note>ligand shared between homodimeric partners</note>
    </ligand>
</feature>
<comment type="catalytic activity">
    <reaction evidence="6">
        <text>a pyrimidine 2'-deoxyribonucleoside 5'-phosphate + H2O = a pyrimidine nucleobase + 2-deoxy-D-ribose 5-phosphate</text>
        <dbReference type="Rhea" id="RHEA:57852"/>
        <dbReference type="ChEBI" id="CHEBI:15377"/>
        <dbReference type="ChEBI" id="CHEBI:26432"/>
        <dbReference type="ChEBI" id="CHEBI:62877"/>
        <dbReference type="ChEBI" id="CHEBI:142209"/>
    </reaction>
</comment>
<evidence type="ECO:0000313" key="7">
    <source>
        <dbReference type="EMBL" id="CAH3170837.1"/>
    </source>
</evidence>
<comment type="caution">
    <text evidence="7">The sequence shown here is derived from an EMBL/GenBank/DDBJ whole genome shotgun (WGS) entry which is preliminary data.</text>
</comment>
<dbReference type="InterPro" id="IPR007710">
    <property type="entry name" value="Nucleoside_deoxyribTrfase"/>
</dbReference>
<dbReference type="Gene3D" id="3.40.50.450">
    <property type="match status" value="1"/>
</dbReference>
<dbReference type="SUPFAM" id="SSF52309">
    <property type="entry name" value="N-(deoxy)ribosyltransferase-like"/>
    <property type="match status" value="1"/>
</dbReference>
<protein>
    <recommendedName>
        <fullName evidence="6">Putative 2'-deoxynucleoside 5'-phosphate N-hydrolase 1</fullName>
        <ecNumber evidence="6">3.2.2.-</ecNumber>
    </recommendedName>
</protein>
<keyword evidence="2 6" id="KW-0378">Hydrolase</keyword>
<name>A0ABN8QV23_9CNID</name>
<dbReference type="EC" id="3.2.2.-" evidence="6"/>
<feature type="binding site" evidence="6">
    <location>
        <begin position="111"/>
        <end position="113"/>
    </location>
    <ligand>
        <name>substrate</name>
        <note>ligand shared between homodimeric partners</note>
    </ligand>
</feature>
<gene>
    <name evidence="7" type="ORF">PLOB_00011008</name>
</gene>
<dbReference type="EMBL" id="CALNXK010000159">
    <property type="protein sequence ID" value="CAH3170837.1"/>
    <property type="molecule type" value="Genomic_DNA"/>
</dbReference>
<comment type="function">
    <text evidence="6">Catalyzes the cleavage of the N-glycosidic bond of deoxyribonucleoside 5'-monophosphates to yield deoxyribose 5-phosphate and a purine or pyrimidine base.</text>
</comment>